<evidence type="ECO:0000256" key="10">
    <source>
        <dbReference type="ARBA" id="ARBA00047428"/>
    </source>
</evidence>
<dbReference type="AlphaFoldDB" id="A0A2W2DCD7"/>
<accession>A0A2W2DCD7</accession>
<keyword evidence="9" id="KW-0119">Carbohydrate metabolism</keyword>
<evidence type="ECO:0000313" key="15">
    <source>
        <dbReference type="Proteomes" id="UP000248749"/>
    </source>
</evidence>
<dbReference type="EC" id="2.7.7.70" evidence="2"/>
<gene>
    <name evidence="14" type="primary">rfaE2</name>
    <name evidence="14" type="ORF">C1I99_00670</name>
</gene>
<evidence type="ECO:0000256" key="2">
    <source>
        <dbReference type="ARBA" id="ARBA00012519"/>
    </source>
</evidence>
<dbReference type="InterPro" id="IPR004821">
    <property type="entry name" value="Cyt_trans-like"/>
</dbReference>
<dbReference type="GO" id="GO:0033786">
    <property type="term" value="F:heptose-1-phosphate adenylyltransferase activity"/>
    <property type="evidence" value="ECO:0007669"/>
    <property type="project" value="TreeGrafter"/>
</dbReference>
<dbReference type="Pfam" id="PF00294">
    <property type="entry name" value="PfkB"/>
    <property type="match status" value="2"/>
</dbReference>
<feature type="domain" description="Carbohydrate kinase PfkB" evidence="12">
    <location>
        <begin position="328"/>
        <end position="410"/>
    </location>
</feature>
<organism evidence="14 15">
    <name type="scientific">Micromonospora deserti</name>
    <dbReference type="NCBI Taxonomy" id="2070366"/>
    <lineage>
        <taxon>Bacteria</taxon>
        <taxon>Bacillati</taxon>
        <taxon>Actinomycetota</taxon>
        <taxon>Actinomycetes</taxon>
        <taxon>Micromonosporales</taxon>
        <taxon>Micromonosporaceae</taxon>
        <taxon>Micromonospora</taxon>
    </lineage>
</organism>
<dbReference type="InterPro" id="IPR029056">
    <property type="entry name" value="Ribokinase-like"/>
</dbReference>
<evidence type="ECO:0000313" key="14">
    <source>
        <dbReference type="EMBL" id="PZG02845.1"/>
    </source>
</evidence>
<dbReference type="InterPro" id="IPR014729">
    <property type="entry name" value="Rossmann-like_a/b/a_fold"/>
</dbReference>
<comment type="catalytic activity">
    <reaction evidence="10">
        <text>D-glycero-beta-D-manno-heptose 1-phosphate + ATP + H(+) = ADP-D-glycero-beta-D-manno-heptose + diphosphate</text>
        <dbReference type="Rhea" id="RHEA:27465"/>
        <dbReference type="ChEBI" id="CHEBI:15378"/>
        <dbReference type="ChEBI" id="CHEBI:30616"/>
        <dbReference type="ChEBI" id="CHEBI:33019"/>
        <dbReference type="ChEBI" id="CHEBI:59967"/>
        <dbReference type="ChEBI" id="CHEBI:61593"/>
        <dbReference type="EC" id="2.7.7.70"/>
    </reaction>
</comment>
<evidence type="ECO:0000259" key="12">
    <source>
        <dbReference type="Pfam" id="PF00294"/>
    </source>
</evidence>
<keyword evidence="7" id="KW-0067">ATP-binding</keyword>
<dbReference type="Pfam" id="PF01467">
    <property type="entry name" value="CTP_transf_like"/>
    <property type="match status" value="1"/>
</dbReference>
<dbReference type="RefSeq" id="WP_111132196.1">
    <property type="nucleotide sequence ID" value="NZ_POUB01000003.1"/>
</dbReference>
<evidence type="ECO:0000256" key="4">
    <source>
        <dbReference type="ARBA" id="ARBA00022695"/>
    </source>
</evidence>
<dbReference type="InterPro" id="IPR011611">
    <property type="entry name" value="PfkB_dom"/>
</dbReference>
<evidence type="ECO:0000256" key="3">
    <source>
        <dbReference type="ARBA" id="ARBA00022679"/>
    </source>
</evidence>
<dbReference type="InterPro" id="IPR002173">
    <property type="entry name" value="Carboh/pur_kinase_PfkB_CS"/>
</dbReference>
<evidence type="ECO:0000256" key="8">
    <source>
        <dbReference type="ARBA" id="ARBA00023268"/>
    </source>
</evidence>
<feature type="region of interest" description="Disordered" evidence="11">
    <location>
        <begin position="230"/>
        <end position="288"/>
    </location>
</feature>
<dbReference type="EMBL" id="POUB01000003">
    <property type="protein sequence ID" value="PZG02845.1"/>
    <property type="molecule type" value="Genomic_DNA"/>
</dbReference>
<dbReference type="GO" id="GO:0005524">
    <property type="term" value="F:ATP binding"/>
    <property type="evidence" value="ECO:0007669"/>
    <property type="project" value="UniProtKB-KW"/>
</dbReference>
<proteinExistence type="predicted"/>
<dbReference type="Gene3D" id="3.40.1190.20">
    <property type="match status" value="2"/>
</dbReference>
<feature type="domain" description="Cytidyltransferase-like" evidence="13">
    <location>
        <begin position="453"/>
        <end position="548"/>
    </location>
</feature>
<keyword evidence="3 14" id="KW-0808">Transferase</keyword>
<dbReference type="SUPFAM" id="SSF52374">
    <property type="entry name" value="Nucleotidylyl transferase"/>
    <property type="match status" value="1"/>
</dbReference>
<dbReference type="PANTHER" id="PTHR46969">
    <property type="entry name" value="BIFUNCTIONAL PROTEIN HLDE"/>
    <property type="match status" value="1"/>
</dbReference>
<dbReference type="NCBIfam" id="TIGR02199">
    <property type="entry name" value="rfaE_dom_II"/>
    <property type="match status" value="1"/>
</dbReference>
<dbReference type="GO" id="GO:0005829">
    <property type="term" value="C:cytosol"/>
    <property type="evidence" value="ECO:0007669"/>
    <property type="project" value="TreeGrafter"/>
</dbReference>
<evidence type="ECO:0000256" key="7">
    <source>
        <dbReference type="ARBA" id="ARBA00022840"/>
    </source>
</evidence>
<dbReference type="Proteomes" id="UP000248749">
    <property type="component" value="Unassembled WGS sequence"/>
</dbReference>
<feature type="compositionally biased region" description="Basic and acidic residues" evidence="11">
    <location>
        <begin position="234"/>
        <end position="245"/>
    </location>
</feature>
<dbReference type="InterPro" id="IPR011914">
    <property type="entry name" value="RfaE_dom_II"/>
</dbReference>
<evidence type="ECO:0000256" key="11">
    <source>
        <dbReference type="SAM" id="MobiDB-lite"/>
    </source>
</evidence>
<keyword evidence="5" id="KW-0547">Nucleotide-binding</keyword>
<dbReference type="SUPFAM" id="SSF53613">
    <property type="entry name" value="Ribokinase-like"/>
    <property type="match status" value="1"/>
</dbReference>
<sequence length="598" mass="62128">MAGAAAEQRRLATVVESWRERPVLVVGDAMLDEWRFAESDRLCREAPAPVLTLRRRISAAGGAANTAVNVAALGGRAMLVAPVGADVAGDELHDCLDRAGVWDRTVNQPGRPTPVKRRMLAGNQILLREDSGDPDDTLDDDGLARLLTALDCATEELSAAAGGEAPTLVVCDYGLGALPAPVRAWLVARRERYATVALDAHDLADWRGLAPTVVTPSFAEATRLLARAATRPAGRSELHLDHPDGDPADGPSELTVGAAPGGADRTGPYGTTAGAAGPTGEPTPSEDRVAMTGDGLSVTGTGVTVNASAGEGVDRAVLAESRLAELRAHTGADVVAVTLDTDGAVVAGADGEPRRSHSTPVPASHAVGAGDAYLAAMTLALAADAALPTAAQLAQLAATITVSDTGTCVCRREDLLAALDAPVGGADQPALIDADQLAAIVADHRRADRSVVFTNGCFDVLHRGHVRYLEQARRLGDLLVVAVNSDGSVRRLKGPDRPVNPVEDRAALLAALACVDHVVVFEDDSPAGLIERVRPDIYVKGGDYPPEMVPEAPLVRRLGGQVRTLGYVPDRSTSAIIDRIRAHGQERETGSSIPSTPS</sequence>
<dbReference type="GO" id="GO:0016773">
    <property type="term" value="F:phosphotransferase activity, alcohol group as acceptor"/>
    <property type="evidence" value="ECO:0007669"/>
    <property type="project" value="InterPro"/>
</dbReference>
<evidence type="ECO:0000259" key="13">
    <source>
        <dbReference type="Pfam" id="PF01467"/>
    </source>
</evidence>
<dbReference type="PANTHER" id="PTHR46969:SF1">
    <property type="entry name" value="BIFUNCTIONAL PROTEIN HLDE"/>
    <property type="match status" value="1"/>
</dbReference>
<keyword evidence="15" id="KW-1185">Reference proteome</keyword>
<dbReference type="GO" id="GO:0033785">
    <property type="term" value="F:heptose 7-phosphate kinase activity"/>
    <property type="evidence" value="ECO:0007669"/>
    <property type="project" value="TreeGrafter"/>
</dbReference>
<evidence type="ECO:0000256" key="9">
    <source>
        <dbReference type="ARBA" id="ARBA00023277"/>
    </source>
</evidence>
<dbReference type="OrthoDB" id="9802794at2"/>
<name>A0A2W2DCD7_9ACTN</name>
<dbReference type="NCBIfam" id="TIGR00125">
    <property type="entry name" value="cyt_tran_rel"/>
    <property type="match status" value="1"/>
</dbReference>
<keyword evidence="6" id="KW-0418">Kinase</keyword>
<evidence type="ECO:0000256" key="1">
    <source>
        <dbReference type="ARBA" id="ARBA00004713"/>
    </source>
</evidence>
<feature type="domain" description="Carbohydrate kinase PfkB" evidence="12">
    <location>
        <begin position="23"/>
        <end position="123"/>
    </location>
</feature>
<dbReference type="GO" id="GO:0009244">
    <property type="term" value="P:lipopolysaccharide core region biosynthetic process"/>
    <property type="evidence" value="ECO:0007669"/>
    <property type="project" value="UniProtKB-UniPathway"/>
</dbReference>
<reference evidence="14 15" key="1">
    <citation type="submission" date="2018-01" db="EMBL/GenBank/DDBJ databases">
        <title>Draft genome sequence of Salinispora sp. 13K206.</title>
        <authorList>
            <person name="Sahin N."/>
            <person name="Saygin H."/>
            <person name="Ay H."/>
        </authorList>
    </citation>
    <scope>NUCLEOTIDE SEQUENCE [LARGE SCALE GENOMIC DNA]</scope>
    <source>
        <strain evidence="14 15">13K206</strain>
    </source>
</reference>
<feature type="compositionally biased region" description="Low complexity" evidence="11">
    <location>
        <begin position="266"/>
        <end position="283"/>
    </location>
</feature>
<protein>
    <recommendedName>
        <fullName evidence="2">D-glycero-beta-D-manno-heptose 1-phosphate adenylyltransferase</fullName>
        <ecNumber evidence="2">2.7.7.70</ecNumber>
    </recommendedName>
</protein>
<dbReference type="Gene3D" id="3.40.50.620">
    <property type="entry name" value="HUPs"/>
    <property type="match status" value="1"/>
</dbReference>
<evidence type="ECO:0000256" key="5">
    <source>
        <dbReference type="ARBA" id="ARBA00022741"/>
    </source>
</evidence>
<keyword evidence="8" id="KW-0511">Multifunctional enzyme</keyword>
<dbReference type="PROSITE" id="PS00583">
    <property type="entry name" value="PFKB_KINASES_1"/>
    <property type="match status" value="1"/>
</dbReference>
<evidence type="ECO:0000256" key="6">
    <source>
        <dbReference type="ARBA" id="ARBA00022777"/>
    </source>
</evidence>
<dbReference type="UniPathway" id="UPA00958"/>
<comment type="caution">
    <text evidence="14">The sequence shown here is derived from an EMBL/GenBank/DDBJ whole genome shotgun (WGS) entry which is preliminary data.</text>
</comment>
<comment type="pathway">
    <text evidence="1">Bacterial outer membrane biogenesis; LPS core biosynthesis.</text>
</comment>
<keyword evidence="4 14" id="KW-0548">Nucleotidyltransferase</keyword>